<gene>
    <name evidence="1" type="ORF">IV49_GL001034</name>
</gene>
<reference evidence="1 2" key="1">
    <citation type="journal article" date="2015" name="Genome Announc.">
        <title>Expanding the biotechnology potential of lactobacilli through comparative genomics of 213 strains and associated genera.</title>
        <authorList>
            <person name="Sun Z."/>
            <person name="Harris H.M."/>
            <person name="McCann A."/>
            <person name="Guo C."/>
            <person name="Argimon S."/>
            <person name="Zhang W."/>
            <person name="Yang X."/>
            <person name="Jeffery I.B."/>
            <person name="Cooney J.C."/>
            <person name="Kagawa T.F."/>
            <person name="Liu W."/>
            <person name="Song Y."/>
            <person name="Salvetti E."/>
            <person name="Wrobel A."/>
            <person name="Rasinkangas P."/>
            <person name="Parkhill J."/>
            <person name="Rea M.C."/>
            <person name="O'Sullivan O."/>
            <person name="Ritari J."/>
            <person name="Douillard F.P."/>
            <person name="Paul Ross R."/>
            <person name="Yang R."/>
            <person name="Briner A.E."/>
            <person name="Felis G.E."/>
            <person name="de Vos W.M."/>
            <person name="Barrangou R."/>
            <person name="Klaenhammer T.R."/>
            <person name="Caufield P.W."/>
            <person name="Cui Y."/>
            <person name="Zhang H."/>
            <person name="O'Toole P.W."/>
        </authorList>
    </citation>
    <scope>NUCLEOTIDE SEQUENCE [LARGE SCALE GENOMIC DNA]</scope>
    <source>
        <strain evidence="1 2">DSM 20405</strain>
    </source>
</reference>
<name>A0A0R2HHE4_9FIRM</name>
<evidence type="ECO:0000313" key="1">
    <source>
        <dbReference type="EMBL" id="KRN48826.1"/>
    </source>
</evidence>
<dbReference type="AlphaFoldDB" id="A0A0R2HHE4"/>
<evidence type="ECO:0000313" key="2">
    <source>
        <dbReference type="Proteomes" id="UP000051841"/>
    </source>
</evidence>
<dbReference type="Proteomes" id="UP000051841">
    <property type="component" value="Unassembled WGS sequence"/>
</dbReference>
<comment type="caution">
    <text evidence="1">The sequence shown here is derived from an EMBL/GenBank/DDBJ whole genome shotgun (WGS) entry which is preliminary data.</text>
</comment>
<accession>A0A0R2HHE4</accession>
<sequence>MNSYISEVNYHDFHELLINNHIHVDQSLEQRLLSVLKNNVYALDNATYSFVLVKYMSKFTDLENDCIRTLISSIRKQS</sequence>
<keyword evidence="2" id="KW-1185">Reference proteome</keyword>
<dbReference type="EMBL" id="JQBL01000028">
    <property type="protein sequence ID" value="KRN48826.1"/>
    <property type="molecule type" value="Genomic_DNA"/>
</dbReference>
<dbReference type="PATRIC" id="fig|1410657.5.peg.1075"/>
<dbReference type="RefSeq" id="WP_029072725.1">
    <property type="nucleotide sequence ID" value="NZ_JNKN01000032.1"/>
</dbReference>
<protein>
    <submittedName>
        <fullName evidence="1">Uncharacterized protein</fullName>
    </submittedName>
</protein>
<organism evidence="1 2">
    <name type="scientific">Kandleria vitulina DSM 20405</name>
    <dbReference type="NCBI Taxonomy" id="1410657"/>
    <lineage>
        <taxon>Bacteria</taxon>
        <taxon>Bacillati</taxon>
        <taxon>Bacillota</taxon>
        <taxon>Erysipelotrichia</taxon>
        <taxon>Erysipelotrichales</taxon>
        <taxon>Coprobacillaceae</taxon>
        <taxon>Kandleria</taxon>
    </lineage>
</organism>
<proteinExistence type="predicted"/>